<evidence type="ECO:0000313" key="7">
    <source>
        <dbReference type="EMBL" id="KOB65043.1"/>
    </source>
</evidence>
<evidence type="ECO:0000256" key="2">
    <source>
        <dbReference type="ARBA" id="ARBA00022692"/>
    </source>
</evidence>
<gene>
    <name evidence="7" type="ORF">OBRU01_23311</name>
</gene>
<protein>
    <submittedName>
        <fullName evidence="7">Amino acid transporter</fullName>
    </submittedName>
</protein>
<name>A0A0L7KP02_OPEBR</name>
<proteinExistence type="predicted"/>
<comment type="subcellular location">
    <subcellularLocation>
        <location evidence="1">Membrane</location>
    </subcellularLocation>
</comment>
<dbReference type="AlphaFoldDB" id="A0A0L7KP02"/>
<accession>A0A0L7KP02</accession>
<evidence type="ECO:0000313" key="8">
    <source>
        <dbReference type="Proteomes" id="UP000037510"/>
    </source>
</evidence>
<sequence>MKIPVIGSVGALAHLLKVSLGSGVLAMPLAFKNAGYLVGIFGTILIGFICGHVIHILLQPNVLRVGVFQWPYTEYVKACTLEYGLERVGEVWGLDDTDRAPQSTAAGLGPLMLSVFLGARVVNGYGGVSVSDDLSFQAPWTISFSVHLSD</sequence>
<reference evidence="7 8" key="1">
    <citation type="journal article" date="2015" name="Genome Biol. Evol.">
        <title>The genome of winter moth (Operophtera brumata) provides a genomic perspective on sexual dimorphism and phenology.</title>
        <authorList>
            <person name="Derks M.F."/>
            <person name="Smit S."/>
            <person name="Salis L."/>
            <person name="Schijlen E."/>
            <person name="Bossers A."/>
            <person name="Mateman C."/>
            <person name="Pijl A.S."/>
            <person name="de Ridder D."/>
            <person name="Groenen M.A."/>
            <person name="Visser M.E."/>
            <person name="Megens H.J."/>
        </authorList>
    </citation>
    <scope>NUCLEOTIDE SEQUENCE [LARGE SCALE GENOMIC DNA]</scope>
    <source>
        <strain evidence="7">WM2013NL</strain>
        <tissue evidence="7">Head and thorax</tissue>
    </source>
</reference>
<keyword evidence="8" id="KW-1185">Reference proteome</keyword>
<evidence type="ECO:0000256" key="4">
    <source>
        <dbReference type="ARBA" id="ARBA00023136"/>
    </source>
</evidence>
<evidence type="ECO:0000256" key="1">
    <source>
        <dbReference type="ARBA" id="ARBA00004370"/>
    </source>
</evidence>
<dbReference type="InterPro" id="IPR013057">
    <property type="entry name" value="AA_transpt_TM"/>
</dbReference>
<evidence type="ECO:0000256" key="3">
    <source>
        <dbReference type="ARBA" id="ARBA00022989"/>
    </source>
</evidence>
<evidence type="ECO:0000259" key="6">
    <source>
        <dbReference type="Pfam" id="PF01490"/>
    </source>
</evidence>
<dbReference type="GO" id="GO:0016020">
    <property type="term" value="C:membrane"/>
    <property type="evidence" value="ECO:0007669"/>
    <property type="project" value="UniProtKB-SubCell"/>
</dbReference>
<dbReference type="EMBL" id="JTDY01007655">
    <property type="protein sequence ID" value="KOB65043.1"/>
    <property type="molecule type" value="Genomic_DNA"/>
</dbReference>
<keyword evidence="4 5" id="KW-0472">Membrane</keyword>
<dbReference type="Pfam" id="PF01490">
    <property type="entry name" value="Aa_trans"/>
    <property type="match status" value="1"/>
</dbReference>
<feature type="transmembrane region" description="Helical" evidence="5">
    <location>
        <begin position="36"/>
        <end position="58"/>
    </location>
</feature>
<keyword evidence="3 5" id="KW-1133">Transmembrane helix</keyword>
<organism evidence="7 8">
    <name type="scientific">Operophtera brumata</name>
    <name type="common">Winter moth</name>
    <name type="synonym">Phalaena brumata</name>
    <dbReference type="NCBI Taxonomy" id="104452"/>
    <lineage>
        <taxon>Eukaryota</taxon>
        <taxon>Metazoa</taxon>
        <taxon>Ecdysozoa</taxon>
        <taxon>Arthropoda</taxon>
        <taxon>Hexapoda</taxon>
        <taxon>Insecta</taxon>
        <taxon>Pterygota</taxon>
        <taxon>Neoptera</taxon>
        <taxon>Endopterygota</taxon>
        <taxon>Lepidoptera</taxon>
        <taxon>Glossata</taxon>
        <taxon>Ditrysia</taxon>
        <taxon>Geometroidea</taxon>
        <taxon>Geometridae</taxon>
        <taxon>Larentiinae</taxon>
        <taxon>Operophtera</taxon>
    </lineage>
</organism>
<evidence type="ECO:0000256" key="5">
    <source>
        <dbReference type="SAM" id="Phobius"/>
    </source>
</evidence>
<keyword evidence="2 5" id="KW-0812">Transmembrane</keyword>
<dbReference type="STRING" id="104452.A0A0L7KP02"/>
<comment type="caution">
    <text evidence="7">The sequence shown here is derived from an EMBL/GenBank/DDBJ whole genome shotgun (WGS) entry which is preliminary data.</text>
</comment>
<dbReference type="Proteomes" id="UP000037510">
    <property type="component" value="Unassembled WGS sequence"/>
</dbReference>
<feature type="domain" description="Amino acid transporter transmembrane" evidence="6">
    <location>
        <begin position="10"/>
        <end position="59"/>
    </location>
</feature>